<sequence length="94" mass="10526">MAQNEAQKLQQQIGVTQTIKLVQPIETPNGTVTEVTTRRVLVKDYKRAAELYPNSAALQQIHVMALASGLMPEDFENMAWEDYSKLQTFCIGAN</sequence>
<gene>
    <name evidence="1" type="ORF">A7P89_09550</name>
</gene>
<evidence type="ECO:0000313" key="2">
    <source>
        <dbReference type="Proteomes" id="UP000078103"/>
    </source>
</evidence>
<accession>A0A1A9RLS1</accession>
<dbReference type="Pfam" id="PF10109">
    <property type="entry name" value="Phage_TAC_7"/>
    <property type="match status" value="1"/>
</dbReference>
<proteinExistence type="predicted"/>
<dbReference type="RefSeq" id="WP_023888043.1">
    <property type="nucleotide sequence ID" value="NZ_LXSH01000027.1"/>
</dbReference>
<evidence type="ECO:0008006" key="3">
    <source>
        <dbReference type="Google" id="ProtNLM"/>
    </source>
</evidence>
<comment type="caution">
    <text evidence="1">The sequence shown here is derived from an EMBL/GenBank/DDBJ whole genome shotgun (WGS) entry which is preliminary data.</text>
</comment>
<protein>
    <recommendedName>
        <fullName evidence="3">Phage tail assembly protein</fullName>
    </recommendedName>
</protein>
<dbReference type="InterPro" id="IPR019289">
    <property type="entry name" value="Phage_tail_E/E"/>
</dbReference>
<dbReference type="EMBL" id="LXSH01000027">
    <property type="protein sequence ID" value="OAM20575.1"/>
    <property type="molecule type" value="Genomic_DNA"/>
</dbReference>
<organism evidence="1 2">
    <name type="scientific">Eikenella corrodens</name>
    <dbReference type="NCBI Taxonomy" id="539"/>
    <lineage>
        <taxon>Bacteria</taxon>
        <taxon>Pseudomonadati</taxon>
        <taxon>Pseudomonadota</taxon>
        <taxon>Betaproteobacteria</taxon>
        <taxon>Neisseriales</taxon>
        <taxon>Neisseriaceae</taxon>
        <taxon>Eikenella</taxon>
    </lineage>
</organism>
<evidence type="ECO:0000313" key="1">
    <source>
        <dbReference type="EMBL" id="OAM20575.1"/>
    </source>
</evidence>
<dbReference type="AlphaFoldDB" id="A0A1A9RLS1"/>
<reference evidence="2" key="1">
    <citation type="submission" date="2016-05" db="EMBL/GenBank/DDBJ databases">
        <title>Draft genome of Corynebacterium afermentans subsp. afermentans LCDC 88199T.</title>
        <authorList>
            <person name="Bernier A.-M."/>
            <person name="Bernard K."/>
        </authorList>
    </citation>
    <scope>NUCLEOTIDE SEQUENCE [LARGE SCALE GENOMIC DNA]</scope>
    <source>
        <strain evidence="2">NML120819</strain>
    </source>
</reference>
<dbReference type="Proteomes" id="UP000078103">
    <property type="component" value="Unassembled WGS sequence"/>
</dbReference>
<name>A0A1A9RLS1_EIKCO</name>